<dbReference type="OrthoDB" id="9814523at2"/>
<comment type="similarity">
    <text evidence="2 6">Belongs to the sodium:solute symporter (SSF) (TC 2.A.21) family.</text>
</comment>
<feature type="transmembrane region" description="Helical" evidence="7">
    <location>
        <begin position="470"/>
        <end position="491"/>
    </location>
</feature>
<dbReference type="PANTHER" id="PTHR11819">
    <property type="entry name" value="SOLUTE CARRIER FAMILY 5"/>
    <property type="match status" value="1"/>
</dbReference>
<evidence type="ECO:0000256" key="2">
    <source>
        <dbReference type="ARBA" id="ARBA00006434"/>
    </source>
</evidence>
<evidence type="ECO:0000256" key="7">
    <source>
        <dbReference type="SAM" id="Phobius"/>
    </source>
</evidence>
<accession>A0A1B2AB22</accession>
<evidence type="ECO:0000256" key="1">
    <source>
        <dbReference type="ARBA" id="ARBA00004141"/>
    </source>
</evidence>
<proteinExistence type="inferred from homology"/>
<evidence type="ECO:0000256" key="3">
    <source>
        <dbReference type="ARBA" id="ARBA00022692"/>
    </source>
</evidence>
<dbReference type="CDD" id="cd10329">
    <property type="entry name" value="SLC5sbd_SGLT1-like"/>
    <property type="match status" value="1"/>
</dbReference>
<dbReference type="GO" id="GO:0005412">
    <property type="term" value="F:D-glucose:sodium symporter activity"/>
    <property type="evidence" value="ECO:0007669"/>
    <property type="project" value="TreeGrafter"/>
</dbReference>
<keyword evidence="9" id="KW-1185">Reference proteome</keyword>
<dbReference type="EMBL" id="CP016591">
    <property type="protein sequence ID" value="ANY19359.1"/>
    <property type="molecule type" value="Genomic_DNA"/>
</dbReference>
<comment type="subcellular location">
    <subcellularLocation>
        <location evidence="1">Membrane</location>
        <topology evidence="1">Multi-pass membrane protein</topology>
    </subcellularLocation>
</comment>
<dbReference type="AlphaFoldDB" id="A0A1B2AB22"/>
<feature type="transmembrane region" description="Helical" evidence="7">
    <location>
        <begin position="82"/>
        <end position="99"/>
    </location>
</feature>
<feature type="transmembrane region" description="Helical" evidence="7">
    <location>
        <begin position="120"/>
        <end position="140"/>
    </location>
</feature>
<dbReference type="PROSITE" id="PS50283">
    <property type="entry name" value="NA_SOLUT_SYMP_3"/>
    <property type="match status" value="1"/>
</dbReference>
<feature type="transmembrane region" description="Helical" evidence="7">
    <location>
        <begin position="234"/>
        <end position="253"/>
    </location>
</feature>
<keyword evidence="4 7" id="KW-1133">Transmembrane helix</keyword>
<feature type="transmembrane region" description="Helical" evidence="7">
    <location>
        <begin position="274"/>
        <end position="299"/>
    </location>
</feature>
<dbReference type="Gene3D" id="1.20.1730.10">
    <property type="entry name" value="Sodium/glucose cotransporter"/>
    <property type="match status" value="1"/>
</dbReference>
<dbReference type="RefSeq" id="WP_067676703.1">
    <property type="nucleotide sequence ID" value="NZ_CP016591.1"/>
</dbReference>
<evidence type="ECO:0000256" key="5">
    <source>
        <dbReference type="ARBA" id="ARBA00023136"/>
    </source>
</evidence>
<feature type="transmembrane region" description="Helical" evidence="7">
    <location>
        <begin position="376"/>
        <end position="399"/>
    </location>
</feature>
<evidence type="ECO:0000313" key="9">
    <source>
        <dbReference type="Proteomes" id="UP000092932"/>
    </source>
</evidence>
<feature type="transmembrane region" description="Helical" evidence="7">
    <location>
        <begin position="430"/>
        <end position="454"/>
    </location>
</feature>
<dbReference type="STRING" id="692370.A6F68_00833"/>
<reference evidence="8 9" key="1">
    <citation type="submission" date="2016-07" db="EMBL/GenBank/DDBJ databases">
        <title>Complete genome sequence of Altererythrobacter dongtanensis KCTC 22672, a type strain with esterase isolated from tidal flat.</title>
        <authorList>
            <person name="Cheng H."/>
            <person name="Wu Y.-H."/>
            <person name="Zhou P."/>
            <person name="Huo Y.-Y."/>
            <person name="Wang C.-S."/>
            <person name="Xu X.-W."/>
        </authorList>
    </citation>
    <scope>NUCLEOTIDE SEQUENCE [LARGE SCALE GENOMIC DNA]</scope>
    <source>
        <strain evidence="8 9">KCTC 22672</strain>
    </source>
</reference>
<protein>
    <submittedName>
        <fullName evidence="8">Sodium/glucose cotransporter</fullName>
    </submittedName>
</protein>
<name>A0A1B2AB22_9SPHN</name>
<evidence type="ECO:0000256" key="6">
    <source>
        <dbReference type="RuleBase" id="RU362091"/>
    </source>
</evidence>
<dbReference type="Pfam" id="PF00474">
    <property type="entry name" value="SSF"/>
    <property type="match status" value="1"/>
</dbReference>
<feature type="transmembrane region" description="Helical" evidence="7">
    <location>
        <begin position="190"/>
        <end position="214"/>
    </location>
</feature>
<dbReference type="PANTHER" id="PTHR11819:SF195">
    <property type="entry name" value="SODIUM_GLUCOSE COTRANSPORTER 4"/>
    <property type="match status" value="1"/>
</dbReference>
<evidence type="ECO:0000313" key="8">
    <source>
        <dbReference type="EMBL" id="ANY19359.1"/>
    </source>
</evidence>
<evidence type="ECO:0000256" key="4">
    <source>
        <dbReference type="ARBA" id="ARBA00022989"/>
    </source>
</evidence>
<feature type="transmembrane region" description="Helical" evidence="7">
    <location>
        <begin position="405"/>
        <end position="423"/>
    </location>
</feature>
<gene>
    <name evidence="8" type="primary">sglT_3</name>
    <name evidence="8" type="ORF">A6F68_00833</name>
</gene>
<dbReference type="KEGG" id="ado:A6F68_00833"/>
<dbReference type="GO" id="GO:0005886">
    <property type="term" value="C:plasma membrane"/>
    <property type="evidence" value="ECO:0007669"/>
    <property type="project" value="TreeGrafter"/>
</dbReference>
<dbReference type="NCBIfam" id="TIGR00813">
    <property type="entry name" value="sss"/>
    <property type="match status" value="1"/>
</dbReference>
<keyword evidence="3 7" id="KW-0812">Transmembrane</keyword>
<organism evidence="8 9">
    <name type="scientific">Tsuneonella dongtanensis</name>
    <dbReference type="NCBI Taxonomy" id="692370"/>
    <lineage>
        <taxon>Bacteria</taxon>
        <taxon>Pseudomonadati</taxon>
        <taxon>Pseudomonadota</taxon>
        <taxon>Alphaproteobacteria</taxon>
        <taxon>Sphingomonadales</taxon>
        <taxon>Erythrobacteraceae</taxon>
        <taxon>Tsuneonella</taxon>
    </lineage>
</organism>
<feature type="transmembrane region" description="Helical" evidence="7">
    <location>
        <begin position="160"/>
        <end position="178"/>
    </location>
</feature>
<dbReference type="PATRIC" id="fig|692370.5.peg.848"/>
<keyword evidence="5 7" id="KW-0472">Membrane</keyword>
<feature type="transmembrane region" description="Helical" evidence="7">
    <location>
        <begin position="523"/>
        <end position="542"/>
    </location>
</feature>
<dbReference type="InterPro" id="IPR038377">
    <property type="entry name" value="Na/Glc_symporter_sf"/>
</dbReference>
<sequence length="543" mass="58989">MIAFTVLDWIVVALFLAVLGYAAWRAVRVKDETSTDYFLVGRHASFWLIGTSIFASNIGSEHLVGLAGSGAQTGMALAHWELQSWIILLLGWVFVPFYWRSKVFTMPEFVERRYTGSARTFLSFISLVSYVLTKVSVTVYAGGLVMKTVLGIDEIGGIDFFWIAGIGLVVLTGIYTVLGGMRAVMYTEALQAPVLLIGSIILVVLGFAAAGGVGEVMRLNGDNVHLWRSMSDPEFPWLGIVFGSFIIGFWYWCTDQYIVQRVLSAKSLKDARRGTILAGYLKLAPVFVFLFPGMIAVALDAQGQIDLTSPDAAFPLLVSTLLPAGIKGLVIVALLAALMSSLASLFNSSATLFTIDFYKRFRPDTSEAQLVKVGRMATFTVVVLGILWIPLMSLLGGALYQYLQVVQSLVAPGIAAVFLLGVMSKRITPMAGYIGLIAGFVMGMTRLVLLIAGFDADSGGLFGQIAGMNWLYYCTLLFIITVILMVLVSMVTPRASDEQLAGLTFGSMSDEDRAELAASKSGWDVFHTVVIIAITIAIYAVFW</sequence>
<feature type="transmembrane region" description="Helical" evidence="7">
    <location>
        <begin position="6"/>
        <end position="24"/>
    </location>
</feature>
<dbReference type="Proteomes" id="UP000092932">
    <property type="component" value="Chromosome"/>
</dbReference>
<dbReference type="InterPro" id="IPR001734">
    <property type="entry name" value="Na/solute_symporter"/>
</dbReference>